<dbReference type="EMBL" id="JACIHU010000005">
    <property type="protein sequence ID" value="MBB4480283.1"/>
    <property type="molecule type" value="Genomic_DNA"/>
</dbReference>
<evidence type="ECO:0000313" key="2">
    <source>
        <dbReference type="EMBL" id="MBB4536167.1"/>
    </source>
</evidence>
<sequence>MKELPFVIAQSGAVIARGCRRFKRDKRREAKMKP</sequence>
<organism evidence="1 4">
    <name type="scientific">Rhizobium etli</name>
    <dbReference type="NCBI Taxonomy" id="29449"/>
    <lineage>
        <taxon>Bacteria</taxon>
        <taxon>Pseudomonadati</taxon>
        <taxon>Pseudomonadota</taxon>
        <taxon>Alphaproteobacteria</taxon>
        <taxon>Hyphomicrobiales</taxon>
        <taxon>Rhizobiaceae</taxon>
        <taxon>Rhizobium/Agrobacterium group</taxon>
        <taxon>Rhizobium</taxon>
    </lineage>
</organism>
<dbReference type="AlphaFoldDB" id="A0A7W6V9V3"/>
<accession>A0A7W6V9V3</accession>
<dbReference type="EMBL" id="JACIID010000005">
    <property type="protein sequence ID" value="MBB4536167.1"/>
    <property type="molecule type" value="Genomic_DNA"/>
</dbReference>
<reference evidence="3 4" key="1">
    <citation type="submission" date="2020-08" db="EMBL/GenBank/DDBJ databases">
        <title>Genomic Encyclopedia of Type Strains, Phase IV (KMG-V): Genome sequencing to study the core and pangenomes of soil and plant-associated prokaryotes.</title>
        <authorList>
            <person name="Whitman W."/>
        </authorList>
    </citation>
    <scope>NUCLEOTIDE SEQUENCE [LARGE SCALE GENOMIC DNA]</scope>
    <source>
        <strain evidence="1 4">SEMIA 471</strain>
        <strain evidence="2 3">SEMIA 489</strain>
    </source>
</reference>
<comment type="caution">
    <text evidence="1">The sequence shown here is derived from an EMBL/GenBank/DDBJ whole genome shotgun (WGS) entry which is preliminary data.</text>
</comment>
<proteinExistence type="predicted"/>
<protein>
    <submittedName>
        <fullName evidence="1">Uncharacterized protein</fullName>
    </submittedName>
</protein>
<name>A0A7W6V9V3_RHIET</name>
<evidence type="ECO:0000313" key="4">
    <source>
        <dbReference type="Proteomes" id="UP000557344"/>
    </source>
</evidence>
<dbReference type="Proteomes" id="UP000523431">
    <property type="component" value="Unassembled WGS sequence"/>
</dbReference>
<evidence type="ECO:0000313" key="1">
    <source>
        <dbReference type="EMBL" id="MBB4480283.1"/>
    </source>
</evidence>
<evidence type="ECO:0000313" key="3">
    <source>
        <dbReference type="Proteomes" id="UP000523431"/>
    </source>
</evidence>
<dbReference type="Proteomes" id="UP000557344">
    <property type="component" value="Unassembled WGS sequence"/>
</dbReference>
<gene>
    <name evidence="1" type="ORF">GGE46_002866</name>
    <name evidence="2" type="ORF">GGE57_002918</name>
</gene>